<accession>A0A2U8FMN0</accession>
<evidence type="ECO:0000256" key="1">
    <source>
        <dbReference type="SAM" id="Phobius"/>
    </source>
</evidence>
<feature type="transmembrane region" description="Helical" evidence="1">
    <location>
        <begin position="84"/>
        <end position="103"/>
    </location>
</feature>
<keyword evidence="1" id="KW-0472">Membrane</keyword>
<dbReference type="Pfam" id="PF05437">
    <property type="entry name" value="AzlD"/>
    <property type="match status" value="1"/>
</dbReference>
<protein>
    <submittedName>
        <fullName evidence="2">Branched-chain amino acid transporter</fullName>
    </submittedName>
</protein>
<dbReference type="Proteomes" id="UP000244892">
    <property type="component" value="Chromosome"/>
</dbReference>
<reference evidence="2 3" key="1">
    <citation type="submission" date="2018-05" db="EMBL/GenBank/DDBJ databases">
        <title>complete genome sequence of Aquabacterium olei NBRC 110486.</title>
        <authorList>
            <person name="Tang B."/>
            <person name="Chang J."/>
            <person name="Zhang L."/>
            <person name="Yang H."/>
        </authorList>
    </citation>
    <scope>NUCLEOTIDE SEQUENCE [LARGE SCALE GENOMIC DNA]</scope>
    <source>
        <strain evidence="2 3">NBRC 110486</strain>
    </source>
</reference>
<name>A0A2U8FMN0_9BURK</name>
<evidence type="ECO:0000313" key="3">
    <source>
        <dbReference type="Proteomes" id="UP000244892"/>
    </source>
</evidence>
<keyword evidence="1" id="KW-1133">Transmembrane helix</keyword>
<dbReference type="OrthoDB" id="515103at2"/>
<keyword evidence="1" id="KW-0812">Transmembrane</keyword>
<dbReference type="KEGG" id="aon:DEH84_01315"/>
<organism evidence="2 3">
    <name type="scientific">Aquabacterium olei</name>
    <dbReference type="NCBI Taxonomy" id="1296669"/>
    <lineage>
        <taxon>Bacteria</taxon>
        <taxon>Pseudomonadati</taxon>
        <taxon>Pseudomonadota</taxon>
        <taxon>Betaproteobacteria</taxon>
        <taxon>Burkholderiales</taxon>
        <taxon>Aquabacterium</taxon>
    </lineage>
</organism>
<dbReference type="RefSeq" id="WP_109034014.1">
    <property type="nucleotide sequence ID" value="NZ_CP029210.1"/>
</dbReference>
<gene>
    <name evidence="2" type="ORF">DEH84_01315</name>
</gene>
<keyword evidence="3" id="KW-1185">Reference proteome</keyword>
<sequence length="108" mass="12078">MSEAYIALAVLGLVVITVLTRSFFFLTREPLPLPAWAERGLRHAPMAALAAVVLPGVLLDQGQWPDGPWDPRWVATPVAMTYAWWRRDMLGTLLVGMAVYGMLRWWGA</sequence>
<evidence type="ECO:0000313" key="2">
    <source>
        <dbReference type="EMBL" id="AWI52223.1"/>
    </source>
</evidence>
<dbReference type="InterPro" id="IPR008407">
    <property type="entry name" value="Brnchd-chn_aa_trnsp_AzlD"/>
</dbReference>
<proteinExistence type="predicted"/>
<dbReference type="EMBL" id="CP029210">
    <property type="protein sequence ID" value="AWI52223.1"/>
    <property type="molecule type" value="Genomic_DNA"/>
</dbReference>
<feature type="transmembrane region" description="Helical" evidence="1">
    <location>
        <begin position="6"/>
        <end position="26"/>
    </location>
</feature>
<dbReference type="AlphaFoldDB" id="A0A2U8FMN0"/>